<dbReference type="PANTHER" id="PTHR44129">
    <property type="entry name" value="WD REPEAT-CONTAINING PROTEIN POP1"/>
    <property type="match status" value="1"/>
</dbReference>
<name>A0A0D3KMV1_EMIH1</name>
<feature type="region of interest" description="Disordered" evidence="4">
    <location>
        <begin position="1"/>
        <end position="36"/>
    </location>
</feature>
<keyword evidence="2" id="KW-0677">Repeat</keyword>
<dbReference type="Pfam" id="PF00400">
    <property type="entry name" value="WD40"/>
    <property type="match status" value="2"/>
</dbReference>
<dbReference type="GeneID" id="17282357"/>
<evidence type="ECO:0000313" key="5">
    <source>
        <dbReference type="EnsemblProtists" id="EOD37086"/>
    </source>
</evidence>
<dbReference type="InterPro" id="IPR015943">
    <property type="entry name" value="WD40/YVTN_repeat-like_dom_sf"/>
</dbReference>
<evidence type="ECO:0000256" key="4">
    <source>
        <dbReference type="SAM" id="MobiDB-lite"/>
    </source>
</evidence>
<feature type="compositionally biased region" description="Low complexity" evidence="4">
    <location>
        <begin position="16"/>
        <end position="26"/>
    </location>
</feature>
<dbReference type="STRING" id="2903.R1FN89"/>
<evidence type="ECO:0000256" key="3">
    <source>
        <dbReference type="PROSITE-ProRule" id="PRU00221"/>
    </source>
</evidence>
<keyword evidence="1 3" id="KW-0853">WD repeat</keyword>
<dbReference type="eggNOG" id="KOG0882">
    <property type="taxonomic scope" value="Eukaryota"/>
</dbReference>
<protein>
    <submittedName>
        <fullName evidence="5">Uncharacterized protein</fullName>
    </submittedName>
</protein>
<dbReference type="EnsemblProtists" id="EOD37086">
    <property type="protein sequence ID" value="EOD37086"/>
    <property type="gene ID" value="EMIHUDRAFT_252231"/>
</dbReference>
<dbReference type="InterPro" id="IPR001680">
    <property type="entry name" value="WD40_rpt"/>
</dbReference>
<organism evidence="5 6">
    <name type="scientific">Emiliania huxleyi (strain CCMP1516)</name>
    <dbReference type="NCBI Taxonomy" id="280463"/>
    <lineage>
        <taxon>Eukaryota</taxon>
        <taxon>Haptista</taxon>
        <taxon>Haptophyta</taxon>
        <taxon>Prymnesiophyceae</taxon>
        <taxon>Isochrysidales</taxon>
        <taxon>Noelaerhabdaceae</taxon>
        <taxon>Emiliania</taxon>
    </lineage>
</organism>
<dbReference type="RefSeq" id="XP_005789515.1">
    <property type="nucleotide sequence ID" value="XM_005789458.1"/>
</dbReference>
<dbReference type="HOGENOM" id="CLU_1079390_0_0_1"/>
<keyword evidence="6" id="KW-1185">Reference proteome</keyword>
<feature type="repeat" description="WD" evidence="3">
    <location>
        <begin position="100"/>
        <end position="133"/>
    </location>
</feature>
<evidence type="ECO:0000256" key="2">
    <source>
        <dbReference type="ARBA" id="ARBA00022737"/>
    </source>
</evidence>
<dbReference type="Proteomes" id="UP000013827">
    <property type="component" value="Unassembled WGS sequence"/>
</dbReference>
<dbReference type="InterPro" id="IPR036322">
    <property type="entry name" value="WD40_repeat_dom_sf"/>
</dbReference>
<dbReference type="SUPFAM" id="SSF50978">
    <property type="entry name" value="WD40 repeat-like"/>
    <property type="match status" value="1"/>
</dbReference>
<dbReference type="PaxDb" id="2903-EOD37086"/>
<dbReference type="AlphaFoldDB" id="A0A0D3KMV1"/>
<dbReference type="InterPro" id="IPR050349">
    <property type="entry name" value="WD_LIS1/nudF_dynein_reg"/>
</dbReference>
<dbReference type="Gene3D" id="2.130.10.10">
    <property type="entry name" value="YVTN repeat-like/Quinoprotein amine dehydrogenase"/>
    <property type="match status" value="1"/>
</dbReference>
<dbReference type="PROSITE" id="PS50082">
    <property type="entry name" value="WD_REPEATS_2"/>
    <property type="match status" value="1"/>
</dbReference>
<evidence type="ECO:0000313" key="6">
    <source>
        <dbReference type="Proteomes" id="UP000013827"/>
    </source>
</evidence>
<evidence type="ECO:0000256" key="1">
    <source>
        <dbReference type="ARBA" id="ARBA00022574"/>
    </source>
</evidence>
<reference evidence="6" key="1">
    <citation type="journal article" date="2013" name="Nature">
        <title>Pan genome of the phytoplankton Emiliania underpins its global distribution.</title>
        <authorList>
            <person name="Read B.A."/>
            <person name="Kegel J."/>
            <person name="Klute M.J."/>
            <person name="Kuo A."/>
            <person name="Lefebvre S.C."/>
            <person name="Maumus F."/>
            <person name="Mayer C."/>
            <person name="Miller J."/>
            <person name="Monier A."/>
            <person name="Salamov A."/>
            <person name="Young J."/>
            <person name="Aguilar M."/>
            <person name="Claverie J.M."/>
            <person name="Frickenhaus S."/>
            <person name="Gonzalez K."/>
            <person name="Herman E.K."/>
            <person name="Lin Y.C."/>
            <person name="Napier J."/>
            <person name="Ogata H."/>
            <person name="Sarno A.F."/>
            <person name="Shmutz J."/>
            <person name="Schroeder D."/>
            <person name="de Vargas C."/>
            <person name="Verret F."/>
            <person name="von Dassow P."/>
            <person name="Valentin K."/>
            <person name="Van de Peer Y."/>
            <person name="Wheeler G."/>
            <person name="Dacks J.B."/>
            <person name="Delwiche C.F."/>
            <person name="Dyhrman S.T."/>
            <person name="Glockner G."/>
            <person name="John U."/>
            <person name="Richards T."/>
            <person name="Worden A.Z."/>
            <person name="Zhang X."/>
            <person name="Grigoriev I.V."/>
            <person name="Allen A.E."/>
            <person name="Bidle K."/>
            <person name="Borodovsky M."/>
            <person name="Bowler C."/>
            <person name="Brownlee C."/>
            <person name="Cock J.M."/>
            <person name="Elias M."/>
            <person name="Gladyshev V.N."/>
            <person name="Groth M."/>
            <person name="Guda C."/>
            <person name="Hadaegh A."/>
            <person name="Iglesias-Rodriguez M.D."/>
            <person name="Jenkins J."/>
            <person name="Jones B.M."/>
            <person name="Lawson T."/>
            <person name="Leese F."/>
            <person name="Lindquist E."/>
            <person name="Lobanov A."/>
            <person name="Lomsadze A."/>
            <person name="Malik S.B."/>
            <person name="Marsh M.E."/>
            <person name="Mackinder L."/>
            <person name="Mock T."/>
            <person name="Mueller-Roeber B."/>
            <person name="Pagarete A."/>
            <person name="Parker M."/>
            <person name="Probert I."/>
            <person name="Quesneville H."/>
            <person name="Raines C."/>
            <person name="Rensing S.A."/>
            <person name="Riano-Pachon D.M."/>
            <person name="Richier S."/>
            <person name="Rokitta S."/>
            <person name="Shiraiwa Y."/>
            <person name="Soanes D.M."/>
            <person name="van der Giezen M."/>
            <person name="Wahlund T.M."/>
            <person name="Williams B."/>
            <person name="Wilson W."/>
            <person name="Wolfe G."/>
            <person name="Wurch L.L."/>
        </authorList>
    </citation>
    <scope>NUCLEOTIDE SEQUENCE</scope>
</reference>
<sequence length="296" mass="31639">MKRTRDGESEPAAAEDGSPGPSDSGGAPAGGSGASRVGATVRGALARLPSAEMYERSYMHRDWVTHVLVTRTDFVATASRDGQLKFWKKMPRGIEFVKHFRAHMKPFAGLAASPDGSLLASTSADRGLKVFDVLAFDMIAWIKLDFTPGVCEWVGGAGAGAHANASSRTLLAVADADSPEVRLLDAASGEGTPLHTVRVHSAPVLLLRFSPAFGAVVSADARGVLEYWSATEPFGLPAGEHFAVCASDLKVRLFSFRTGKTRRTYDESSESLHALQKDGDDAYRLEAFDELSMHLS</sequence>
<dbReference type="SMART" id="SM00320">
    <property type="entry name" value="WD40"/>
    <property type="match status" value="3"/>
</dbReference>
<accession>A0A0D3KMV1</accession>
<proteinExistence type="predicted"/>
<reference evidence="5" key="2">
    <citation type="submission" date="2024-10" db="UniProtKB">
        <authorList>
            <consortium name="EnsemblProtists"/>
        </authorList>
    </citation>
    <scope>IDENTIFICATION</scope>
</reference>
<dbReference type="KEGG" id="ehx:EMIHUDRAFT_252231"/>